<dbReference type="GO" id="GO:0005737">
    <property type="term" value="C:cytoplasm"/>
    <property type="evidence" value="ECO:0007669"/>
    <property type="project" value="EnsemblFungi"/>
</dbReference>
<dbReference type="OrthoDB" id="2020662at2759"/>
<dbReference type="AlphaFoldDB" id="A0A0A1T869"/>
<dbReference type="PIRSF" id="PIRSF006630">
    <property type="entry name" value="NADS_GAT"/>
    <property type="match status" value="1"/>
</dbReference>
<comment type="pathway">
    <text evidence="1 7">Cofactor biosynthesis; NAD(+) biosynthesis; NAD(+) from deamido-NAD(+) (L-Gln route): step 1/1.</text>
</comment>
<evidence type="ECO:0000256" key="3">
    <source>
        <dbReference type="ARBA" id="ARBA00022598"/>
    </source>
</evidence>
<keyword evidence="5 7" id="KW-0067">ATP-binding</keyword>
<dbReference type="GO" id="GO:0034354">
    <property type="term" value="P:'de novo' NAD+ biosynthetic process from L-tryptophan"/>
    <property type="evidence" value="ECO:0007669"/>
    <property type="project" value="EnsemblFungi"/>
</dbReference>
<dbReference type="PANTHER" id="PTHR23090:SF9">
    <property type="entry name" value="GLUTAMINE-DEPENDENT NAD(+) SYNTHETASE"/>
    <property type="match status" value="1"/>
</dbReference>
<dbReference type="Gene3D" id="3.40.50.620">
    <property type="entry name" value="HUPs"/>
    <property type="match status" value="1"/>
</dbReference>
<dbReference type="GO" id="GO:0003952">
    <property type="term" value="F:NAD+ synthase (glutamine-hydrolyzing) activity"/>
    <property type="evidence" value="ECO:0007669"/>
    <property type="project" value="UniProtKB-UniRule"/>
</dbReference>
<dbReference type="FunFam" id="3.40.50.620:FF:000036">
    <property type="entry name" value="Glutamine-dependent NAD(+) synthetase"/>
    <property type="match status" value="1"/>
</dbReference>
<dbReference type="HOGENOM" id="CLU_011884_2_0_1"/>
<dbReference type="InterPro" id="IPR014445">
    <property type="entry name" value="Gln-dep_NAD_synthase"/>
</dbReference>
<reference evidence="9 10" key="1">
    <citation type="journal article" date="2015" name="Genome Announc.">
        <title>Draft Genome Sequence and Gene Annotation of the Entomopathogenic Fungus Verticillium hemipterigenum.</title>
        <authorList>
            <person name="Horn F."/>
            <person name="Habel A."/>
            <person name="Scharf D.H."/>
            <person name="Dworschak J."/>
            <person name="Brakhage A.A."/>
            <person name="Guthke R."/>
            <person name="Hertweck C."/>
            <person name="Linde J."/>
        </authorList>
    </citation>
    <scope>NUCLEOTIDE SEQUENCE [LARGE SCALE GENOMIC DNA]</scope>
</reference>
<dbReference type="GO" id="GO:0004359">
    <property type="term" value="F:glutaminase activity"/>
    <property type="evidence" value="ECO:0007669"/>
    <property type="project" value="EnsemblFungi"/>
</dbReference>
<accession>A0A0A1T869</accession>
<name>A0A0A1T869_9HYPO</name>
<dbReference type="InterPro" id="IPR003694">
    <property type="entry name" value="NAD_synthase"/>
</dbReference>
<dbReference type="InterPro" id="IPR003010">
    <property type="entry name" value="C-N_Hydrolase"/>
</dbReference>
<evidence type="ECO:0000256" key="7">
    <source>
        <dbReference type="PIRNR" id="PIRNR006630"/>
    </source>
</evidence>
<dbReference type="HAMAP" id="MF_02090">
    <property type="entry name" value="NadE_glutamine_dep"/>
    <property type="match status" value="1"/>
</dbReference>
<dbReference type="GO" id="GO:0005634">
    <property type="term" value="C:nucleus"/>
    <property type="evidence" value="ECO:0007669"/>
    <property type="project" value="EnsemblFungi"/>
</dbReference>
<organism evidence="9 10">
    <name type="scientific">[Torrubiella] hemipterigena</name>
    <dbReference type="NCBI Taxonomy" id="1531966"/>
    <lineage>
        <taxon>Eukaryota</taxon>
        <taxon>Fungi</taxon>
        <taxon>Dikarya</taxon>
        <taxon>Ascomycota</taxon>
        <taxon>Pezizomycotina</taxon>
        <taxon>Sordariomycetes</taxon>
        <taxon>Hypocreomycetidae</taxon>
        <taxon>Hypocreales</taxon>
        <taxon>Clavicipitaceae</taxon>
        <taxon>Clavicipitaceae incertae sedis</taxon>
        <taxon>'Torrubiella' clade</taxon>
    </lineage>
</organism>
<dbReference type="Gene3D" id="3.60.110.10">
    <property type="entry name" value="Carbon-nitrogen hydrolase"/>
    <property type="match status" value="1"/>
</dbReference>
<dbReference type="Proteomes" id="UP000039046">
    <property type="component" value="Unassembled WGS sequence"/>
</dbReference>
<proteinExistence type="inferred from homology"/>
<evidence type="ECO:0000256" key="1">
    <source>
        <dbReference type="ARBA" id="ARBA00005188"/>
    </source>
</evidence>
<dbReference type="Pfam" id="PF00795">
    <property type="entry name" value="CN_hydrolase"/>
    <property type="match status" value="1"/>
</dbReference>
<evidence type="ECO:0000256" key="5">
    <source>
        <dbReference type="ARBA" id="ARBA00022840"/>
    </source>
</evidence>
<dbReference type="CDD" id="cd00553">
    <property type="entry name" value="NAD_synthase"/>
    <property type="match status" value="1"/>
</dbReference>
<evidence type="ECO:0000259" key="8">
    <source>
        <dbReference type="PROSITE" id="PS50263"/>
    </source>
</evidence>
<dbReference type="Pfam" id="PF02540">
    <property type="entry name" value="NAD_synthase"/>
    <property type="match status" value="1"/>
</dbReference>
<dbReference type="STRING" id="1531966.A0A0A1T869"/>
<dbReference type="InterPro" id="IPR022310">
    <property type="entry name" value="NAD/GMP_synthase"/>
</dbReference>
<dbReference type="CDD" id="cd07570">
    <property type="entry name" value="GAT_Gln-NAD-synth"/>
    <property type="match status" value="1"/>
</dbReference>
<sequence length="709" mass="79171">MSYITVAAATLPSVPLDFEGNLARILESLRIAKAKGAKLRTGPELEIPGYGCLDHHLEYDTFLHSWEVLAKIIDDPVCKDMLVDLGMGVRHRNIRYNCRVLCTYRHIFLIRPKMSLANDGLYREARHFTAWSKPRTIETYYLEKILRDITGQRTVPIGDVVLSTMDTSVGCETCEELFTPSNPSTYMGLNGVEVILNSSASHAELRKLRTRLDLIQNCTRKLGGIYVYANATGVDGEARMMFDGSSMILSNGHVLNQSSQYSLQPVEVITATIDLEDVRSHRSSIARNVQGAAQPDYPRVDCDLYLSRPADEVFLSDDLHLAKHIDIKIHDPMEEIYMAEAAYLWQYLTRCSAGGFFLPLSGGLDSATVCLFVFGMATAVLKSINEGDKNALADLRRITGVKDLVPKKPQDITSLLLHTCYMGTKNSGAQTRSRSKRLAEAVGAFHSDVNIDDTVSAHEGVIRQALNFDARFAVEGGTAAENLAKQNIQARNRMVVAYELAQLSTTARKLPRAGASLLVLSSGNVDEALRGYVTKYDASSGDLAPLGSISKSDAKSFLAWVRDQWSLPIITEFLEARPSAELLPLSVGEQDDESESEMGMTYDELSKFGILRKVEKFGPWSMYLRLLVDWEDRNLTPTQIAGKVMRFFRFYAMNRHKSTVLTPSVHLSGYIPDDNRHDLRPYLYVINFPWQFAKIQEHAAALEEARSKK</sequence>
<feature type="domain" description="CN hydrolase" evidence="8">
    <location>
        <begin position="4"/>
        <end position="275"/>
    </location>
</feature>
<dbReference type="InterPro" id="IPR014729">
    <property type="entry name" value="Rossmann-like_a/b/a_fold"/>
</dbReference>
<evidence type="ECO:0000256" key="6">
    <source>
        <dbReference type="ARBA" id="ARBA00023027"/>
    </source>
</evidence>
<dbReference type="SUPFAM" id="SSF52402">
    <property type="entry name" value="Adenine nucleotide alpha hydrolases-like"/>
    <property type="match status" value="1"/>
</dbReference>
<dbReference type="InterPro" id="IPR036526">
    <property type="entry name" value="C-N_Hydrolase_sf"/>
</dbReference>
<dbReference type="PANTHER" id="PTHR23090">
    <property type="entry name" value="NH 3 /GLUTAMINE-DEPENDENT NAD + SYNTHETASE"/>
    <property type="match status" value="1"/>
</dbReference>
<evidence type="ECO:0000256" key="4">
    <source>
        <dbReference type="ARBA" id="ARBA00022741"/>
    </source>
</evidence>
<evidence type="ECO:0000313" key="9">
    <source>
        <dbReference type="EMBL" id="CEJ82477.1"/>
    </source>
</evidence>
<dbReference type="SUPFAM" id="SSF56317">
    <property type="entry name" value="Carbon-nitrogen hydrolase"/>
    <property type="match status" value="1"/>
</dbReference>
<keyword evidence="4 7" id="KW-0547">Nucleotide-binding</keyword>
<keyword evidence="3 7" id="KW-0436">Ligase</keyword>
<evidence type="ECO:0000313" key="10">
    <source>
        <dbReference type="Proteomes" id="UP000039046"/>
    </source>
</evidence>
<keyword evidence="10" id="KW-1185">Reference proteome</keyword>
<dbReference type="EC" id="6.3.5.1" evidence="7"/>
<evidence type="ECO:0000256" key="2">
    <source>
        <dbReference type="ARBA" id="ARBA00007145"/>
    </source>
</evidence>
<gene>
    <name evidence="9" type="ORF">VHEMI02538</name>
</gene>
<dbReference type="UniPathway" id="UPA00253">
    <property type="reaction ID" value="UER00334"/>
</dbReference>
<comment type="similarity">
    <text evidence="2 7">In the C-terminal section; belongs to the NAD synthetase family.</text>
</comment>
<keyword evidence="6 7" id="KW-0520">NAD</keyword>
<dbReference type="EMBL" id="CDHN01000001">
    <property type="protein sequence ID" value="CEJ82477.1"/>
    <property type="molecule type" value="Genomic_DNA"/>
</dbReference>
<protein>
    <recommendedName>
        <fullName evidence="7">Glutamine-dependent NAD(+) synthetase</fullName>
        <ecNumber evidence="7">6.3.5.1</ecNumber>
    </recommendedName>
    <alternativeName>
        <fullName evidence="7">NAD(+) synthase [glutamine-hydrolyzing]</fullName>
    </alternativeName>
</protein>
<comment type="catalytic activity">
    <reaction evidence="7">
        <text>deamido-NAD(+) + L-glutamine + ATP + H2O = L-glutamate + AMP + diphosphate + NAD(+) + H(+)</text>
        <dbReference type="Rhea" id="RHEA:24384"/>
        <dbReference type="ChEBI" id="CHEBI:15377"/>
        <dbReference type="ChEBI" id="CHEBI:15378"/>
        <dbReference type="ChEBI" id="CHEBI:29985"/>
        <dbReference type="ChEBI" id="CHEBI:30616"/>
        <dbReference type="ChEBI" id="CHEBI:33019"/>
        <dbReference type="ChEBI" id="CHEBI:57540"/>
        <dbReference type="ChEBI" id="CHEBI:58359"/>
        <dbReference type="ChEBI" id="CHEBI:58437"/>
        <dbReference type="ChEBI" id="CHEBI:456215"/>
        <dbReference type="EC" id="6.3.5.1"/>
    </reaction>
</comment>
<dbReference type="PROSITE" id="PS50263">
    <property type="entry name" value="CN_HYDROLASE"/>
    <property type="match status" value="1"/>
</dbReference>
<dbReference type="GO" id="GO:0005524">
    <property type="term" value="F:ATP binding"/>
    <property type="evidence" value="ECO:0007669"/>
    <property type="project" value="UniProtKB-UniRule"/>
</dbReference>